<reference evidence="9" key="1">
    <citation type="submission" date="2020-06" db="EMBL/GenBank/DDBJ databases">
        <title>Legume-microbial interactions unlock mineral nutrients during tropical forest succession.</title>
        <authorList>
            <person name="Epihov D.Z."/>
        </authorList>
    </citation>
    <scope>NUCLEOTIDE SEQUENCE [LARGE SCALE GENOMIC DNA]</scope>
    <source>
        <strain evidence="9">Pan2503</strain>
    </source>
</reference>
<comment type="subcellular location">
    <subcellularLocation>
        <location evidence="1">Cell membrane</location>
        <topology evidence="1">Multi-pass membrane protein</topology>
    </subcellularLocation>
</comment>
<dbReference type="PANTHER" id="PTHR30572:SF4">
    <property type="entry name" value="ABC TRANSPORTER PERMEASE YTRF"/>
    <property type="match status" value="1"/>
</dbReference>
<dbReference type="Pfam" id="PF02687">
    <property type="entry name" value="FtsX"/>
    <property type="match status" value="1"/>
</dbReference>
<dbReference type="InterPro" id="IPR050250">
    <property type="entry name" value="Macrolide_Exporter_MacB"/>
</dbReference>
<evidence type="ECO:0000256" key="7">
    <source>
        <dbReference type="SAM" id="Phobius"/>
    </source>
</evidence>
<comment type="caution">
    <text evidence="9">The sequence shown here is derived from an EMBL/GenBank/DDBJ whole genome shotgun (WGS) entry which is preliminary data.</text>
</comment>
<feature type="domain" description="ABC3 transporter permease C-terminal" evidence="8">
    <location>
        <begin position="2"/>
        <end position="72"/>
    </location>
</feature>
<dbReference type="Proteomes" id="UP000567293">
    <property type="component" value="Unassembled WGS sequence"/>
</dbReference>
<dbReference type="AlphaFoldDB" id="A0A7V8NPC0"/>
<gene>
    <name evidence="9" type="ORF">HRJ53_07995</name>
</gene>
<feature type="non-terminal residue" evidence="9">
    <location>
        <position position="1"/>
    </location>
</feature>
<proteinExistence type="inferred from homology"/>
<feature type="transmembrane region" description="Helical" evidence="7">
    <location>
        <begin position="12"/>
        <end position="33"/>
    </location>
</feature>
<dbReference type="GO" id="GO:0005886">
    <property type="term" value="C:plasma membrane"/>
    <property type="evidence" value="ECO:0007669"/>
    <property type="project" value="UniProtKB-SubCell"/>
</dbReference>
<sequence>LKQFITESFMQCIVGGVIGIALGFLVALVLRTYTPFPASVRTSVAAMGVMMSSAVGLFFGIYPALRAAQLDPVVALRSD</sequence>
<evidence type="ECO:0000256" key="2">
    <source>
        <dbReference type="ARBA" id="ARBA00022475"/>
    </source>
</evidence>
<evidence type="ECO:0000313" key="10">
    <source>
        <dbReference type="Proteomes" id="UP000567293"/>
    </source>
</evidence>
<dbReference type="PANTHER" id="PTHR30572">
    <property type="entry name" value="MEMBRANE COMPONENT OF TRANSPORTER-RELATED"/>
    <property type="match status" value="1"/>
</dbReference>
<evidence type="ECO:0000256" key="6">
    <source>
        <dbReference type="ARBA" id="ARBA00038076"/>
    </source>
</evidence>
<keyword evidence="4 7" id="KW-1133">Transmembrane helix</keyword>
<feature type="transmembrane region" description="Helical" evidence="7">
    <location>
        <begin position="45"/>
        <end position="65"/>
    </location>
</feature>
<comment type="similarity">
    <text evidence="6">Belongs to the ABC-4 integral membrane protein family.</text>
</comment>
<evidence type="ECO:0000256" key="5">
    <source>
        <dbReference type="ARBA" id="ARBA00023136"/>
    </source>
</evidence>
<organism evidence="9 10">
    <name type="scientific">Candidatus Acidiferrum panamense</name>
    <dbReference type="NCBI Taxonomy" id="2741543"/>
    <lineage>
        <taxon>Bacteria</taxon>
        <taxon>Pseudomonadati</taxon>
        <taxon>Acidobacteriota</taxon>
        <taxon>Terriglobia</taxon>
        <taxon>Candidatus Acidiferrales</taxon>
        <taxon>Candidatus Acidiferrum</taxon>
    </lineage>
</organism>
<keyword evidence="2" id="KW-1003">Cell membrane</keyword>
<name>A0A7V8NPC0_9BACT</name>
<keyword evidence="3 7" id="KW-0812">Transmembrane</keyword>
<dbReference type="GO" id="GO:0022857">
    <property type="term" value="F:transmembrane transporter activity"/>
    <property type="evidence" value="ECO:0007669"/>
    <property type="project" value="TreeGrafter"/>
</dbReference>
<evidence type="ECO:0000313" key="9">
    <source>
        <dbReference type="EMBL" id="MBA0084921.1"/>
    </source>
</evidence>
<dbReference type="InterPro" id="IPR003838">
    <property type="entry name" value="ABC3_permease_C"/>
</dbReference>
<evidence type="ECO:0000256" key="3">
    <source>
        <dbReference type="ARBA" id="ARBA00022692"/>
    </source>
</evidence>
<accession>A0A7V8NPC0</accession>
<evidence type="ECO:0000256" key="4">
    <source>
        <dbReference type="ARBA" id="ARBA00022989"/>
    </source>
</evidence>
<evidence type="ECO:0000256" key="1">
    <source>
        <dbReference type="ARBA" id="ARBA00004651"/>
    </source>
</evidence>
<keyword evidence="10" id="KW-1185">Reference proteome</keyword>
<protein>
    <submittedName>
        <fullName evidence="9">FtsX-like permease family protein</fullName>
    </submittedName>
</protein>
<evidence type="ECO:0000259" key="8">
    <source>
        <dbReference type="Pfam" id="PF02687"/>
    </source>
</evidence>
<dbReference type="EMBL" id="JACDQQ010000769">
    <property type="protein sequence ID" value="MBA0084921.1"/>
    <property type="molecule type" value="Genomic_DNA"/>
</dbReference>
<keyword evidence="5 7" id="KW-0472">Membrane</keyword>